<accession>A0A2M6NSE3</accession>
<sequence length="70" mass="8426">MARQKTTITFFHFWPFEADLLFFIQLNIDFPLKDFLPRNFSRHGKFLYYLILSIARTLVNSQTVENLVKI</sequence>
<reference evidence="2" key="1">
    <citation type="submission" date="2017-09" db="EMBL/GenBank/DDBJ databases">
        <title>Depth-based differentiation of microbial function through sediment-hosted aquifers and enrichment of novel symbionts in the deep terrestrial subsurface.</title>
        <authorList>
            <person name="Probst A.J."/>
            <person name="Ladd B."/>
            <person name="Jarett J.K."/>
            <person name="Geller-Mcgrath D.E."/>
            <person name="Sieber C.M.K."/>
            <person name="Emerson J.B."/>
            <person name="Anantharaman K."/>
            <person name="Thomas B.C."/>
            <person name="Malmstrom R."/>
            <person name="Stieglmeier M."/>
            <person name="Klingl A."/>
            <person name="Woyke T."/>
            <person name="Ryan C.M."/>
            <person name="Banfield J.F."/>
        </authorList>
    </citation>
    <scope>NUCLEOTIDE SEQUENCE [LARGE SCALE GENOMIC DNA]</scope>
</reference>
<evidence type="ECO:0000313" key="2">
    <source>
        <dbReference type="Proteomes" id="UP000228756"/>
    </source>
</evidence>
<organism evidence="1 2">
    <name type="scientific">Candidatus Nealsonbacteria bacterium CG10_big_fil_rev_8_21_14_0_10_36_24</name>
    <dbReference type="NCBI Taxonomy" id="1974710"/>
    <lineage>
        <taxon>Bacteria</taxon>
        <taxon>Candidatus Nealsoniibacteriota</taxon>
    </lineage>
</organism>
<dbReference type="EMBL" id="PFCJ01000011">
    <property type="protein sequence ID" value="PIR72532.1"/>
    <property type="molecule type" value="Genomic_DNA"/>
</dbReference>
<gene>
    <name evidence="1" type="ORF">COU42_00940</name>
</gene>
<evidence type="ECO:0000313" key="1">
    <source>
        <dbReference type="EMBL" id="PIR72532.1"/>
    </source>
</evidence>
<comment type="caution">
    <text evidence="1">The sequence shown here is derived from an EMBL/GenBank/DDBJ whole genome shotgun (WGS) entry which is preliminary data.</text>
</comment>
<protein>
    <submittedName>
        <fullName evidence="1">Uncharacterized protein</fullName>
    </submittedName>
</protein>
<proteinExistence type="predicted"/>
<name>A0A2M6NSE3_9BACT</name>
<dbReference type="AlphaFoldDB" id="A0A2M6NSE3"/>
<dbReference type="Proteomes" id="UP000228756">
    <property type="component" value="Unassembled WGS sequence"/>
</dbReference>